<dbReference type="Proteomes" id="UP001595681">
    <property type="component" value="Unassembled WGS sequence"/>
</dbReference>
<keyword evidence="4" id="KW-1185">Reference proteome</keyword>
<feature type="compositionally biased region" description="Low complexity" evidence="1">
    <location>
        <begin position="53"/>
        <end position="64"/>
    </location>
</feature>
<dbReference type="EMBL" id="JBHRVU010000004">
    <property type="protein sequence ID" value="MFC3440614.1"/>
    <property type="molecule type" value="Genomic_DNA"/>
</dbReference>
<reference evidence="4" key="1">
    <citation type="journal article" date="2019" name="Int. J. Syst. Evol. Microbiol.">
        <title>The Global Catalogue of Microorganisms (GCM) 10K type strain sequencing project: providing services to taxonomists for standard genome sequencing and annotation.</title>
        <authorList>
            <consortium name="The Broad Institute Genomics Platform"/>
            <consortium name="The Broad Institute Genome Sequencing Center for Infectious Disease"/>
            <person name="Wu L."/>
            <person name="Ma J."/>
        </authorList>
    </citation>
    <scope>NUCLEOTIDE SEQUENCE [LARGE SCALE GENOMIC DNA]</scope>
    <source>
        <strain evidence="4">CCM 7491</strain>
    </source>
</reference>
<dbReference type="RefSeq" id="WP_380793754.1">
    <property type="nucleotide sequence ID" value="NZ_JBHRVU010000004.1"/>
</dbReference>
<feature type="chain" id="PRO_5046044936" description="L,D-transpeptidase" evidence="2">
    <location>
        <begin position="22"/>
        <end position="266"/>
    </location>
</feature>
<organism evidence="3 4">
    <name type="scientific">Sphingobium rhizovicinum</name>
    <dbReference type="NCBI Taxonomy" id="432308"/>
    <lineage>
        <taxon>Bacteria</taxon>
        <taxon>Pseudomonadati</taxon>
        <taxon>Pseudomonadota</taxon>
        <taxon>Alphaproteobacteria</taxon>
        <taxon>Sphingomonadales</taxon>
        <taxon>Sphingomonadaceae</taxon>
        <taxon>Sphingobium</taxon>
    </lineage>
</organism>
<feature type="signal peptide" evidence="2">
    <location>
        <begin position="1"/>
        <end position="21"/>
    </location>
</feature>
<protein>
    <recommendedName>
        <fullName evidence="5">L,D-transpeptidase</fullName>
    </recommendedName>
</protein>
<accession>A0ABV7NAV1</accession>
<evidence type="ECO:0000256" key="1">
    <source>
        <dbReference type="SAM" id="MobiDB-lite"/>
    </source>
</evidence>
<evidence type="ECO:0000313" key="3">
    <source>
        <dbReference type="EMBL" id="MFC3440614.1"/>
    </source>
</evidence>
<feature type="region of interest" description="Disordered" evidence="1">
    <location>
        <begin position="29"/>
        <end position="64"/>
    </location>
</feature>
<evidence type="ECO:0000313" key="4">
    <source>
        <dbReference type="Proteomes" id="UP001595681"/>
    </source>
</evidence>
<comment type="caution">
    <text evidence="3">The sequence shown here is derived from an EMBL/GenBank/DDBJ whole genome shotgun (WGS) entry which is preliminary data.</text>
</comment>
<name>A0ABV7NAV1_9SPHN</name>
<evidence type="ECO:0008006" key="5">
    <source>
        <dbReference type="Google" id="ProtNLM"/>
    </source>
</evidence>
<gene>
    <name evidence="3" type="ORF">ACFOKF_05275</name>
</gene>
<sequence>MIRIFPALAGFALLTVGVADAGQAAPVAAKAQTKKAPAKKASAKKAGAKKKPAAAAKAPPAPPVVRSAQAEQVAQWVETSHDNRGLPYVIIDKKGAHAFLFDAKGKPLADAPVLIGIAPGDDATPGVGSKSLAEIGPAEKTTPAGRFIAKFGVAAGKTRVLWVDYATSVALHMIPPGNPKEKRRERMLSPAIDDNRITFGCINVPKVFYNQGVSPLFKRKGGVVYILPDIKPIEEVFPRLRVQPFLNAAAERVKDRATDMATAAPE</sequence>
<keyword evidence="2" id="KW-0732">Signal</keyword>
<proteinExistence type="predicted"/>
<evidence type="ECO:0000256" key="2">
    <source>
        <dbReference type="SAM" id="SignalP"/>
    </source>
</evidence>
<feature type="compositionally biased region" description="Basic residues" evidence="1">
    <location>
        <begin position="32"/>
        <end position="52"/>
    </location>
</feature>